<dbReference type="FunFam" id="3.30.70.330:FF:000208">
    <property type="entry name" value="RNA-binding protein 27 isoform X2"/>
    <property type="match status" value="1"/>
</dbReference>
<feature type="compositionally biased region" description="Polar residues" evidence="5">
    <location>
        <begin position="608"/>
        <end position="618"/>
    </location>
</feature>
<dbReference type="GeneID" id="116287797"/>
<dbReference type="InterPro" id="IPR000571">
    <property type="entry name" value="Znf_CCCH"/>
</dbReference>
<feature type="compositionally biased region" description="Polar residues" evidence="5">
    <location>
        <begin position="186"/>
        <end position="199"/>
    </location>
</feature>
<feature type="compositionally biased region" description="Basic and acidic residues" evidence="5">
    <location>
        <begin position="364"/>
        <end position="386"/>
    </location>
</feature>
<keyword evidence="8" id="KW-1185">Reference proteome</keyword>
<dbReference type="InterPro" id="IPR002483">
    <property type="entry name" value="PWI_dom"/>
</dbReference>
<evidence type="ECO:0000256" key="3">
    <source>
        <dbReference type="PROSITE-ProRule" id="PRU00176"/>
    </source>
</evidence>
<feature type="zinc finger region" description="C3H1-type" evidence="4">
    <location>
        <begin position="270"/>
        <end position="298"/>
    </location>
</feature>
<dbReference type="SMART" id="SM00360">
    <property type="entry name" value="RRM"/>
    <property type="match status" value="2"/>
</dbReference>
<feature type="compositionally biased region" description="Basic and acidic residues" evidence="5">
    <location>
        <begin position="236"/>
        <end position="274"/>
    </location>
</feature>
<proteinExistence type="predicted"/>
<dbReference type="Gene3D" id="1.20.1390.10">
    <property type="entry name" value="PWI domain"/>
    <property type="match status" value="1"/>
</dbReference>
<dbReference type="AlphaFoldDB" id="A0A6P8H4J5"/>
<feature type="region of interest" description="Disordered" evidence="5">
    <location>
        <begin position="321"/>
        <end position="408"/>
    </location>
</feature>
<feature type="compositionally biased region" description="Polar residues" evidence="5">
    <location>
        <begin position="128"/>
        <end position="142"/>
    </location>
</feature>
<dbReference type="InterPro" id="IPR000504">
    <property type="entry name" value="RRM_dom"/>
</dbReference>
<dbReference type="CDD" id="cd12257">
    <property type="entry name" value="RRM1_RBM26_like"/>
    <property type="match status" value="1"/>
</dbReference>
<feature type="compositionally biased region" description="Acidic residues" evidence="5">
    <location>
        <begin position="1016"/>
        <end position="1043"/>
    </location>
</feature>
<dbReference type="PROSITE" id="PS50102">
    <property type="entry name" value="RRM"/>
    <property type="match status" value="2"/>
</dbReference>
<feature type="domain" description="C3H1-type" evidence="7">
    <location>
        <begin position="270"/>
        <end position="298"/>
    </location>
</feature>
<keyword evidence="4" id="KW-0862">Zinc</keyword>
<evidence type="ECO:0000259" key="6">
    <source>
        <dbReference type="PROSITE" id="PS50102"/>
    </source>
</evidence>
<keyword evidence="1 3" id="KW-0694">RNA-binding</keyword>
<feature type="compositionally biased region" description="Polar residues" evidence="5">
    <location>
        <begin position="707"/>
        <end position="719"/>
    </location>
</feature>
<evidence type="ECO:0000256" key="2">
    <source>
        <dbReference type="ARBA" id="ARBA00043866"/>
    </source>
</evidence>
<dbReference type="FunCoup" id="A0A6P8H4J5">
    <property type="interactions" value="3561"/>
</dbReference>
<protein>
    <submittedName>
        <fullName evidence="9">RNA-binding protein 26-like</fullName>
    </submittedName>
</protein>
<feature type="region of interest" description="Disordered" evidence="5">
    <location>
        <begin position="603"/>
        <end position="629"/>
    </location>
</feature>
<dbReference type="InterPro" id="IPR035979">
    <property type="entry name" value="RBD_domain_sf"/>
</dbReference>
<dbReference type="KEGG" id="aten:116287797"/>
<dbReference type="PROSITE" id="PS50103">
    <property type="entry name" value="ZF_C3H1"/>
    <property type="match status" value="1"/>
</dbReference>
<dbReference type="GO" id="GO:0008270">
    <property type="term" value="F:zinc ion binding"/>
    <property type="evidence" value="ECO:0007669"/>
    <property type="project" value="UniProtKB-KW"/>
</dbReference>
<name>A0A6P8H4J5_ACTTE</name>
<evidence type="ECO:0000313" key="9">
    <source>
        <dbReference type="RefSeq" id="XP_031550351.1"/>
    </source>
</evidence>
<feature type="domain" description="RRM" evidence="6">
    <location>
        <begin position="896"/>
        <end position="964"/>
    </location>
</feature>
<evidence type="ECO:0000256" key="1">
    <source>
        <dbReference type="ARBA" id="ARBA00022884"/>
    </source>
</evidence>
<evidence type="ECO:0000313" key="8">
    <source>
        <dbReference type="Proteomes" id="UP000515163"/>
    </source>
</evidence>
<keyword evidence="4" id="KW-0479">Metal-binding</keyword>
<comment type="function">
    <text evidence="2">May be involved in the turnover of nuclear polyadenylated (pA+) RNA.</text>
</comment>
<dbReference type="InParanoid" id="A0A6P8H4J5"/>
<dbReference type="GO" id="GO:0003723">
    <property type="term" value="F:RNA binding"/>
    <property type="evidence" value="ECO:0007669"/>
    <property type="project" value="UniProtKB-UniRule"/>
</dbReference>
<evidence type="ECO:0000256" key="5">
    <source>
        <dbReference type="SAM" id="MobiDB-lite"/>
    </source>
</evidence>
<dbReference type="OrthoDB" id="5981177at2759"/>
<feature type="compositionally biased region" description="Low complexity" evidence="5">
    <location>
        <begin position="694"/>
        <end position="705"/>
    </location>
</feature>
<dbReference type="InterPro" id="IPR012677">
    <property type="entry name" value="Nucleotide-bd_a/b_plait_sf"/>
</dbReference>
<feature type="region of interest" description="Disordered" evidence="5">
    <location>
        <begin position="694"/>
        <end position="719"/>
    </location>
</feature>
<feature type="compositionally biased region" description="Pro residues" evidence="5">
    <location>
        <begin position="332"/>
        <end position="359"/>
    </location>
</feature>
<sequence>MQIQNVEALKSWLTARLEPICDADPAALAKYVVALVKKDKAPEELKHVCIDQLEVFLSDETNKFVEVLFESLESQSYLPPSIVEPTKTPEKIRKPSVSDELNTSKLLADSSVPDDDERDFRRTRKNTDSSTSSGTKESQTTGDKGRKRRAEDEGGRLDEAKVAKDELGGSIPKKPDSDDTEVKRNGGSQSIPTSQASRESSTRERRYQNRRDFNSRSDDEGRFRRGGGPLWSHRGRGSDRGRDERSGRLREHRERDRHYDANQRFGHRERGGRNRCRDYEEKGFCIMGELCPFDHGNDPVVIQDMPMQGMIPGFPPAAPFIPGGPHPLSGLPVPPPILPSVPTAPPVQGPPNQPPPPGTIPKTSEGKDSPKGQKADSSKAGSEKETGPGPGLPVSSIQQPIVRPPPPVVMPIERPPFIPMHRPRPPFPPPEDSYNPEQPQFERFPVWMRIGTPGPGMPPVPYNPDLAMRSRELVNVPPSHSQLTVQVTTDKPSGESNRVVIGPEAVKQVSEQDQSNNTKPKAGWKRFNDTIELKKIPRELNNITKLNEHFQKFGNIVNIQVNAFGDSEAALIKFSNPSEAKAAYSCPDAVLGNRFIRVFWHQPDRENQPSSTKGSAQASAEAKKVPQKPTMFQSGKTTFVRQEKPAITAVTPAATAATTVATSTTVTAPTSESKEKPATVTTTATLTTATTTSSTTTSVVSTPATEMKTTVPPSKQQQRQDIMKKKLEIQKQKQELLDKQIQQQKLLISKLEKKNLSASEKEDIMKTLKSLSKNIEGIKKEIELAAMTAKSKQSPSQARELAKKAILDQELDLITYQHSGEDTSELKKKVEELKQEAKSLGLFDAPAKGRGISLLRGRGISYPRGRGQGRGRGRGHAMQSARVWTKESAALDMNLKQLCVANVKPEDKETIIEHFMEFGNVDRVEYEKDKSNLTLTFRTKKEAEIAFKAKKLKDRMLELSWKELPVPTPVVTTLPITPTASTPAPRSRSSTLSSSKLDEELALDLEGELEKHELDHDEDDEALLLGDDLDEEEEDEEDRSWRR</sequence>
<accession>A0A6P8H4J5</accession>
<dbReference type="Gene3D" id="3.30.70.330">
    <property type="match status" value="1"/>
</dbReference>
<feature type="compositionally biased region" description="Basic and acidic residues" evidence="5">
    <location>
        <begin position="149"/>
        <end position="184"/>
    </location>
</feature>
<dbReference type="GO" id="GO:0005634">
    <property type="term" value="C:nucleus"/>
    <property type="evidence" value="ECO:0007669"/>
    <property type="project" value="TreeGrafter"/>
</dbReference>
<dbReference type="Pfam" id="PF01480">
    <property type="entry name" value="PWI"/>
    <property type="match status" value="1"/>
</dbReference>
<dbReference type="RefSeq" id="XP_031550351.1">
    <property type="nucleotide sequence ID" value="XM_031694491.1"/>
</dbReference>
<gene>
    <name evidence="9" type="primary">LOC116287797</name>
</gene>
<dbReference type="PANTHER" id="PTHR14398:SF0">
    <property type="entry name" value="ZINC FINGER PROTEIN SWM"/>
    <property type="match status" value="1"/>
</dbReference>
<feature type="compositionally biased region" description="Basic and acidic residues" evidence="5">
    <location>
        <begin position="200"/>
        <end position="223"/>
    </location>
</feature>
<evidence type="ECO:0000256" key="4">
    <source>
        <dbReference type="PROSITE-ProRule" id="PRU00723"/>
    </source>
</evidence>
<reference evidence="9" key="1">
    <citation type="submission" date="2025-08" db="UniProtKB">
        <authorList>
            <consortium name="RefSeq"/>
        </authorList>
    </citation>
    <scope>IDENTIFICATION</scope>
    <source>
        <tissue evidence="9">Tentacle</tissue>
    </source>
</reference>
<dbReference type="SUPFAM" id="SSF54928">
    <property type="entry name" value="RNA-binding domain, RBD"/>
    <property type="match status" value="2"/>
</dbReference>
<dbReference type="InterPro" id="IPR045137">
    <property type="entry name" value="RBM26/27"/>
</dbReference>
<feature type="domain" description="RRM" evidence="6">
    <location>
        <begin position="529"/>
        <end position="603"/>
    </location>
</feature>
<feature type="compositionally biased region" description="Low complexity" evidence="5">
    <location>
        <begin position="970"/>
        <end position="995"/>
    </location>
</feature>
<keyword evidence="4" id="KW-0863">Zinc-finger</keyword>
<feature type="compositionally biased region" description="Basic and acidic residues" evidence="5">
    <location>
        <begin position="87"/>
        <end position="97"/>
    </location>
</feature>
<organism evidence="8 9">
    <name type="scientific">Actinia tenebrosa</name>
    <name type="common">Australian red waratah sea anemone</name>
    <dbReference type="NCBI Taxonomy" id="6105"/>
    <lineage>
        <taxon>Eukaryota</taxon>
        <taxon>Metazoa</taxon>
        <taxon>Cnidaria</taxon>
        <taxon>Anthozoa</taxon>
        <taxon>Hexacorallia</taxon>
        <taxon>Actiniaria</taxon>
        <taxon>Actiniidae</taxon>
        <taxon>Actinia</taxon>
    </lineage>
</organism>
<feature type="region of interest" description="Disordered" evidence="5">
    <location>
        <begin position="970"/>
        <end position="1043"/>
    </location>
</feature>
<dbReference type="Proteomes" id="UP000515163">
    <property type="component" value="Unplaced"/>
</dbReference>
<feature type="region of interest" description="Disordered" evidence="5">
    <location>
        <begin position="79"/>
        <end position="274"/>
    </location>
</feature>
<evidence type="ECO:0000259" key="7">
    <source>
        <dbReference type="PROSITE" id="PS50103"/>
    </source>
</evidence>
<dbReference type="PANTHER" id="PTHR14398">
    <property type="entry name" value="RNA RECOGNITION RRM/RNP DOMAIN"/>
    <property type="match status" value="1"/>
</dbReference>